<evidence type="ECO:0000313" key="3">
    <source>
        <dbReference type="EMBL" id="MBP1990373.1"/>
    </source>
</evidence>
<keyword evidence="3" id="KW-0328">Glycosyltransferase</keyword>
<protein>
    <submittedName>
        <fullName evidence="3">Glycosyltransferase EpsD</fullName>
        <ecNumber evidence="3">2.4.-.-</ecNumber>
    </submittedName>
</protein>
<evidence type="ECO:0000259" key="2">
    <source>
        <dbReference type="Pfam" id="PF13477"/>
    </source>
</evidence>
<dbReference type="CDD" id="cd03808">
    <property type="entry name" value="GT4_CapM-like"/>
    <property type="match status" value="1"/>
</dbReference>
<gene>
    <name evidence="3" type="ORF">J2Z66_001971</name>
</gene>
<dbReference type="PANTHER" id="PTHR45947">
    <property type="entry name" value="SULFOQUINOVOSYL TRANSFERASE SQD2"/>
    <property type="match status" value="1"/>
</dbReference>
<proteinExistence type="predicted"/>
<dbReference type="GO" id="GO:0016757">
    <property type="term" value="F:glycosyltransferase activity"/>
    <property type="evidence" value="ECO:0007669"/>
    <property type="project" value="UniProtKB-KW"/>
</dbReference>
<feature type="domain" description="Glycosyl transferase family 1" evidence="1">
    <location>
        <begin position="188"/>
        <end position="345"/>
    </location>
</feature>
<organism evidence="3 4">
    <name type="scientific">Paenibacillus eucommiae</name>
    <dbReference type="NCBI Taxonomy" id="1355755"/>
    <lineage>
        <taxon>Bacteria</taxon>
        <taxon>Bacillati</taxon>
        <taxon>Bacillota</taxon>
        <taxon>Bacilli</taxon>
        <taxon>Bacillales</taxon>
        <taxon>Paenibacillaceae</taxon>
        <taxon>Paenibacillus</taxon>
    </lineage>
</organism>
<evidence type="ECO:0000259" key="1">
    <source>
        <dbReference type="Pfam" id="PF00534"/>
    </source>
</evidence>
<name>A0ABS4IS71_9BACL</name>
<dbReference type="PANTHER" id="PTHR45947:SF3">
    <property type="entry name" value="SULFOQUINOVOSYL TRANSFERASE SQD2"/>
    <property type="match status" value="1"/>
</dbReference>
<dbReference type="InterPro" id="IPR050194">
    <property type="entry name" value="Glycosyltransferase_grp1"/>
</dbReference>
<sequence length="388" mass="44622">MPKKVLFCATIDYHFKAFHLPYMSWFKEQGWEVHVAANGSMDLPYVDRKFDIPIQRSPFSLKNMKAYTDLKSIIDENEYNIIHCHTPVGGVLARLAAREARRNGTMVFYTAHGFHFCIGAPFTNWLVYYPIEKIFSRYTDCLITINEEDYALAVKRQFKAKRIERVHGVGINTERFQSIDQIQRYAARVELGYKPDDFLLFYAAEFNKNKNQQFLIQVMALIKNEVPQARLLLAGSGSLLDSCRELAEKLNVEDRVDFLGYRKDIASLLPLCDVAVASSMREGLPVNIMEAMACGLPIVASANRGHSELVEDTVNGYVITDQNYGKFAERLIQLSRSDELRKKIGLENINRVRTYSLPQVRMELTGIYMDYFMEDRDETEGKYSSAYI</sequence>
<dbReference type="RefSeq" id="WP_209971148.1">
    <property type="nucleotide sequence ID" value="NZ_JAGGLB010000004.1"/>
</dbReference>
<comment type="caution">
    <text evidence="3">The sequence shown here is derived from an EMBL/GenBank/DDBJ whole genome shotgun (WGS) entry which is preliminary data.</text>
</comment>
<dbReference type="SUPFAM" id="SSF53756">
    <property type="entry name" value="UDP-Glycosyltransferase/glycogen phosphorylase"/>
    <property type="match status" value="1"/>
</dbReference>
<dbReference type="Pfam" id="PF00534">
    <property type="entry name" value="Glycos_transf_1"/>
    <property type="match status" value="1"/>
</dbReference>
<reference evidence="3 4" key="1">
    <citation type="submission" date="2021-03" db="EMBL/GenBank/DDBJ databases">
        <title>Genomic Encyclopedia of Type Strains, Phase IV (KMG-IV): sequencing the most valuable type-strain genomes for metagenomic binning, comparative biology and taxonomic classification.</title>
        <authorList>
            <person name="Goeker M."/>
        </authorList>
    </citation>
    <scope>NUCLEOTIDE SEQUENCE [LARGE SCALE GENOMIC DNA]</scope>
    <source>
        <strain evidence="3 4">DSM 26048</strain>
    </source>
</reference>
<dbReference type="InterPro" id="IPR001296">
    <property type="entry name" value="Glyco_trans_1"/>
</dbReference>
<feature type="domain" description="Glycosyltransferase subfamily 4-like N-terminal" evidence="2">
    <location>
        <begin position="4"/>
        <end position="146"/>
    </location>
</feature>
<dbReference type="Proteomes" id="UP001519287">
    <property type="component" value="Unassembled WGS sequence"/>
</dbReference>
<accession>A0ABS4IS71</accession>
<dbReference type="InterPro" id="IPR028098">
    <property type="entry name" value="Glyco_trans_4-like_N"/>
</dbReference>
<keyword evidence="4" id="KW-1185">Reference proteome</keyword>
<dbReference type="Gene3D" id="3.40.50.2000">
    <property type="entry name" value="Glycogen Phosphorylase B"/>
    <property type="match status" value="2"/>
</dbReference>
<evidence type="ECO:0000313" key="4">
    <source>
        <dbReference type="Proteomes" id="UP001519287"/>
    </source>
</evidence>
<keyword evidence="3" id="KW-0808">Transferase</keyword>
<dbReference type="EC" id="2.4.-.-" evidence="3"/>
<dbReference type="EMBL" id="JAGGLB010000004">
    <property type="protein sequence ID" value="MBP1990373.1"/>
    <property type="molecule type" value="Genomic_DNA"/>
</dbReference>
<dbReference type="Pfam" id="PF13477">
    <property type="entry name" value="Glyco_trans_4_2"/>
    <property type="match status" value="1"/>
</dbReference>